<dbReference type="InterPro" id="IPR036420">
    <property type="entry name" value="BRCT_dom_sf"/>
</dbReference>
<dbReference type="OrthoDB" id="245697at2759"/>
<dbReference type="PANTHER" id="PTHR47351:SF1">
    <property type="entry name" value="CHITIN BIOSYNTHESIS PROTEIN CHS5"/>
    <property type="match status" value="1"/>
</dbReference>
<dbReference type="Pfam" id="PF16892">
    <property type="entry name" value="CHS5_N"/>
    <property type="match status" value="1"/>
</dbReference>
<dbReference type="SMART" id="SM00060">
    <property type="entry name" value="FN3"/>
    <property type="match status" value="1"/>
</dbReference>
<dbReference type="PROSITE" id="PS50853">
    <property type="entry name" value="FN3"/>
    <property type="match status" value="1"/>
</dbReference>
<feature type="compositionally biased region" description="Polar residues" evidence="1">
    <location>
        <begin position="284"/>
        <end position="317"/>
    </location>
</feature>
<dbReference type="GO" id="GO:0006893">
    <property type="term" value="P:Golgi to plasma membrane transport"/>
    <property type="evidence" value="ECO:0007669"/>
    <property type="project" value="TreeGrafter"/>
</dbReference>
<dbReference type="SUPFAM" id="SSF52113">
    <property type="entry name" value="BRCT domain"/>
    <property type="match status" value="1"/>
</dbReference>
<feature type="compositionally biased region" description="Low complexity" evidence="1">
    <location>
        <begin position="419"/>
        <end position="428"/>
    </location>
</feature>
<dbReference type="EMBL" id="KZ110595">
    <property type="protein sequence ID" value="OSX63551.1"/>
    <property type="molecule type" value="Genomic_DNA"/>
</dbReference>
<dbReference type="InterPro" id="IPR003961">
    <property type="entry name" value="FN3_dom"/>
</dbReference>
<proteinExistence type="predicted"/>
<dbReference type="GO" id="GO:0005802">
    <property type="term" value="C:trans-Golgi network"/>
    <property type="evidence" value="ECO:0007669"/>
    <property type="project" value="TreeGrafter"/>
</dbReference>
<dbReference type="InterPro" id="IPR031673">
    <property type="entry name" value="Chs5_N"/>
</dbReference>
<dbReference type="CDD" id="cd00063">
    <property type="entry name" value="FN3"/>
    <property type="match status" value="1"/>
</dbReference>
<dbReference type="AlphaFoldDB" id="A0A1X6N4J0"/>
<dbReference type="InterPro" id="IPR052827">
    <property type="entry name" value="CHS_Export/Cell_Fusion_Reg"/>
</dbReference>
<dbReference type="GeneID" id="36332986"/>
<dbReference type="Proteomes" id="UP000194127">
    <property type="component" value="Unassembled WGS sequence"/>
</dbReference>
<accession>A0A1X6N4J0</accession>
<evidence type="ECO:0000259" key="3">
    <source>
        <dbReference type="PROSITE" id="PS50853"/>
    </source>
</evidence>
<protein>
    <recommendedName>
        <fullName evidence="6">Fibronectin type-III domain-containing protein</fullName>
    </recommendedName>
</protein>
<feature type="region of interest" description="Disordered" evidence="1">
    <location>
        <begin position="283"/>
        <end position="461"/>
    </location>
</feature>
<feature type="compositionally biased region" description="Low complexity" evidence="1">
    <location>
        <begin position="324"/>
        <end position="334"/>
    </location>
</feature>
<evidence type="ECO:0000256" key="1">
    <source>
        <dbReference type="SAM" id="MobiDB-lite"/>
    </source>
</evidence>
<dbReference type="GO" id="GO:0046983">
    <property type="term" value="F:protein dimerization activity"/>
    <property type="evidence" value="ECO:0007669"/>
    <property type="project" value="InterPro"/>
</dbReference>
<sequence>MPQSQESFMFTVGKLDAGMAILLGERAHLIEFPSLLLPPGATTGSIVNISVQRNLAEEKKRDSDFWTLQNEVLQMYGTKSPENPELEVRNVTQTSVTLEWPPLQLATAKLRSLDIYRNRQRLASIPSPLTNTSTKLSGLQIDSEYTFQLVLRTTAGVYPSNLLRIRTHTMTDTSGISVCFGNVQDSVLLENSRMALREMGAKWSDKIQIDTTHFVCTTPAATPSGAQASGSITTAPGVEYQKALQLSIPVVQPHWILACHSAKKMVPIHPYYLGANPPVPATYSRPQSMSQASLSRETQSASPSQQQKHVANRQSMPPQRVATASPPSSSPHSAPGRRFEPTPEEHEEGEGEAAPRGTGHVRKGTMSKNFRFPPPAPPTPPPVPSGAGEGGSPPQAETRPEPQPTPQAQDAEEAALTAVGVVAPSSVEVPPPPPVDKEVAPHSMPDTVDDDVGETEEISLN</sequence>
<dbReference type="RefSeq" id="XP_024340345.1">
    <property type="nucleotide sequence ID" value="XM_024488037.1"/>
</dbReference>
<evidence type="ECO:0000313" key="5">
    <source>
        <dbReference type="Proteomes" id="UP000194127"/>
    </source>
</evidence>
<dbReference type="InterPro" id="IPR031669">
    <property type="entry name" value="Fn3_2"/>
</dbReference>
<dbReference type="SUPFAM" id="SSF49265">
    <property type="entry name" value="Fibronectin type III"/>
    <property type="match status" value="1"/>
</dbReference>
<dbReference type="GO" id="GO:0034044">
    <property type="term" value="C:exomer complex"/>
    <property type="evidence" value="ECO:0007669"/>
    <property type="project" value="TreeGrafter"/>
</dbReference>
<dbReference type="Gene3D" id="6.20.120.50">
    <property type="match status" value="1"/>
</dbReference>
<dbReference type="STRING" id="670580.A0A1X6N4J0"/>
<dbReference type="Gene3D" id="2.60.40.10">
    <property type="entry name" value="Immunoglobulins"/>
    <property type="match status" value="1"/>
</dbReference>
<dbReference type="Pfam" id="PF16893">
    <property type="entry name" value="fn3_2"/>
    <property type="match status" value="1"/>
</dbReference>
<evidence type="ECO:0008006" key="6">
    <source>
        <dbReference type="Google" id="ProtNLM"/>
    </source>
</evidence>
<feature type="compositionally biased region" description="Pro residues" evidence="1">
    <location>
        <begin position="372"/>
        <end position="384"/>
    </location>
</feature>
<reference evidence="4 5" key="1">
    <citation type="submission" date="2017-04" db="EMBL/GenBank/DDBJ databases">
        <title>Genome Sequence of the Model Brown-Rot Fungus Postia placenta SB12.</title>
        <authorList>
            <consortium name="DOE Joint Genome Institute"/>
            <person name="Gaskell J."/>
            <person name="Kersten P."/>
            <person name="Larrondo L.F."/>
            <person name="Canessa P."/>
            <person name="Martinez D."/>
            <person name="Hibbett D."/>
            <person name="Schmoll M."/>
            <person name="Kubicek C.P."/>
            <person name="Martinez A.T."/>
            <person name="Yadav J."/>
            <person name="Master E."/>
            <person name="Magnuson J.K."/>
            <person name="James T."/>
            <person name="Yaver D."/>
            <person name="Berka R."/>
            <person name="Labutti K."/>
            <person name="Lipzen A."/>
            <person name="Aerts A."/>
            <person name="Barry K."/>
            <person name="Henrissat B."/>
            <person name="Blanchette R."/>
            <person name="Grigoriev I."/>
            <person name="Cullen D."/>
        </authorList>
    </citation>
    <scope>NUCLEOTIDE SEQUENCE [LARGE SCALE GENOMIC DNA]</scope>
    <source>
        <strain evidence="4 5">MAD-698-R-SB12</strain>
    </source>
</reference>
<dbReference type="Gene3D" id="3.40.50.10190">
    <property type="entry name" value="BRCT domain"/>
    <property type="match status" value="1"/>
</dbReference>
<gene>
    <name evidence="4" type="ORF">POSPLADRAFT_1169038</name>
</gene>
<feature type="domain" description="Fibronectin type-III" evidence="3">
    <location>
        <begin position="80"/>
        <end position="174"/>
    </location>
</feature>
<dbReference type="GO" id="GO:0000747">
    <property type="term" value="P:conjugation with cellular fusion"/>
    <property type="evidence" value="ECO:0007669"/>
    <property type="project" value="TreeGrafter"/>
</dbReference>
<dbReference type="PROSITE" id="PS50172">
    <property type="entry name" value="BRCT"/>
    <property type="match status" value="1"/>
</dbReference>
<organism evidence="4 5">
    <name type="scientific">Postia placenta MAD-698-R-SB12</name>
    <dbReference type="NCBI Taxonomy" id="670580"/>
    <lineage>
        <taxon>Eukaryota</taxon>
        <taxon>Fungi</taxon>
        <taxon>Dikarya</taxon>
        <taxon>Basidiomycota</taxon>
        <taxon>Agaricomycotina</taxon>
        <taxon>Agaricomycetes</taxon>
        <taxon>Polyporales</taxon>
        <taxon>Adustoporiaceae</taxon>
        <taxon>Rhodonia</taxon>
    </lineage>
</organism>
<evidence type="ECO:0000313" key="4">
    <source>
        <dbReference type="EMBL" id="OSX63551.1"/>
    </source>
</evidence>
<feature type="domain" description="BRCT" evidence="2">
    <location>
        <begin position="196"/>
        <end position="273"/>
    </location>
</feature>
<feature type="compositionally biased region" description="Acidic residues" evidence="1">
    <location>
        <begin position="447"/>
        <end position="461"/>
    </location>
</feature>
<dbReference type="InterPro" id="IPR001357">
    <property type="entry name" value="BRCT_dom"/>
</dbReference>
<dbReference type="CDD" id="cd13945">
    <property type="entry name" value="Chs5_N"/>
    <property type="match status" value="1"/>
</dbReference>
<name>A0A1X6N4J0_9APHY</name>
<evidence type="ECO:0000259" key="2">
    <source>
        <dbReference type="PROSITE" id="PS50172"/>
    </source>
</evidence>
<dbReference type="InterPro" id="IPR036116">
    <property type="entry name" value="FN3_sf"/>
</dbReference>
<keyword evidence="5" id="KW-1185">Reference proteome</keyword>
<dbReference type="Pfam" id="PF00533">
    <property type="entry name" value="BRCT"/>
    <property type="match status" value="1"/>
</dbReference>
<dbReference type="InterPro" id="IPR013783">
    <property type="entry name" value="Ig-like_fold"/>
</dbReference>
<dbReference type="PANTHER" id="PTHR47351">
    <property type="entry name" value="CHITIN BIOSYNTHESIS PROTEIN CHS5"/>
    <property type="match status" value="1"/>
</dbReference>